<gene>
    <name evidence="1" type="ORF">P9850_12160</name>
</gene>
<evidence type="ECO:0000313" key="2">
    <source>
        <dbReference type="Proteomes" id="UP001339962"/>
    </source>
</evidence>
<sequence length="149" mass="17067">MKQIYINHITLNSGHIRKSFPSEIDKELYFLLMRVKREIFMPKGAEIWDGYIARGTDDPGNGAVITVFDRQDIPVITIGMTKHKNSTLWEILHSTSMLPLQTNPARPPEPPYVADRIEIGAIHNIEAMRWTGDFSKCMAWVYLAPEAIR</sequence>
<evidence type="ECO:0000313" key="1">
    <source>
        <dbReference type="EMBL" id="MED5052571.1"/>
    </source>
</evidence>
<accession>A0ABD5IXC7</accession>
<organism evidence="1 2">
    <name type="scientific">Anoxybacteroides rupiense</name>
    <dbReference type="NCBI Taxonomy" id="311460"/>
    <lineage>
        <taxon>Bacteria</taxon>
        <taxon>Bacillati</taxon>
        <taxon>Bacillota</taxon>
        <taxon>Bacilli</taxon>
        <taxon>Bacillales</taxon>
        <taxon>Anoxybacillaceae</taxon>
        <taxon>Anoxybacteroides</taxon>
    </lineage>
</organism>
<reference evidence="1 2" key="1">
    <citation type="submission" date="2023-03" db="EMBL/GenBank/DDBJ databases">
        <title>Bacillus Genome Sequencing.</title>
        <authorList>
            <person name="Dunlap C."/>
        </authorList>
    </citation>
    <scope>NUCLEOTIDE SEQUENCE [LARGE SCALE GENOMIC DNA]</scope>
    <source>
        <strain evidence="1 2">NRS-38</strain>
    </source>
</reference>
<comment type="caution">
    <text evidence="1">The sequence shown here is derived from an EMBL/GenBank/DDBJ whole genome shotgun (WGS) entry which is preliminary data.</text>
</comment>
<dbReference type="AlphaFoldDB" id="A0ABD5IXC7"/>
<dbReference type="RefSeq" id="WP_328218779.1">
    <property type="nucleotide sequence ID" value="NZ_JARTLI010000027.1"/>
</dbReference>
<dbReference type="Proteomes" id="UP001339962">
    <property type="component" value="Unassembled WGS sequence"/>
</dbReference>
<protein>
    <submittedName>
        <fullName evidence="1">Uncharacterized protein</fullName>
    </submittedName>
</protein>
<name>A0ABD5IXC7_9BACL</name>
<dbReference type="EMBL" id="JARTLI010000027">
    <property type="protein sequence ID" value="MED5052571.1"/>
    <property type="molecule type" value="Genomic_DNA"/>
</dbReference>
<proteinExistence type="predicted"/>